<keyword evidence="2" id="KW-1185">Reference proteome</keyword>
<accession>A0ACB9QN75</accession>
<sequence length="886" mass="97709">MSSATSAKSCSSTSSCCQAPISTLVQEKATRNKRKFRADSPLSDPSQALSQHLLDCTNYEFSAERFEAMHGQSEVPPSGLANSLKDHPIGLKLDLELSSAALRTEAEQIKNEEGVEANDFQDVDWSDPTETQLEELALANLDLIFRNAIKKIASCGYTEEVATKAVLSSGLCYGSKDIGSNIIDNALAYLRSGLEVDLGREQCFTDLRQLGKYVLIELVCVLQEVRPFFSTGDAMWCLLICDMNVSHACAMDAETLSQLGGDSSGGGGNCSIMSPNMVRPDGKGPELQLPNPSNSVPALPFTHGSLSIEPSPAVPLSVSRPESSHVPKGLAEHSANSVSKSPDVIATASAPEEKINTGGKKGHSNRRDYSLRQKSLHLEKHYRAYGSKSTSRASKLSSLSGLLYDKKSKSDTTSKGTSLKITKAMLADLPPMDAAGTSVEQPSATGNNLETSIVVPRSSDSSSMSAAPIANYSPASGPVFTATNTNLSLSLLNKSESFPVPVSCQPENCSFTHAGIPFDRYSGQWIPRCKKDEMILKLVPKVQEMQSQLHEWTEWANQKVMQATRRLGKDKAELKALRQEKEEVERLKKEKQALEENTMKKLSEMENALCKASGQVERANSAVRRLEVENATLRQEMEAAKLCATESAVSCNEVSKREKKTLMKLQNWDKQKIVLQEELMAEKQTLAQIAVELEQAKDVLHQFEARRMQEEKAGTDLNTEIDTLRKEREQIESSLKAKEEMARSKLESNIERHKEENQKLEKEISELRLKTDSFKYAALWKGLDVSYANRLVDHRNGFSLAQQFQALSVLDVTTDFQDTGGVATGVKRERECVMCLSEEMSVVFMPCAHQVVCSTCNELHEKQGMKDCPSCRCPIQRRVTVRFYGS</sequence>
<proteinExistence type="predicted"/>
<name>A0ACB9QN75_9MYRT</name>
<dbReference type="EMBL" id="CM042884">
    <property type="protein sequence ID" value="KAI4368307.1"/>
    <property type="molecule type" value="Genomic_DNA"/>
</dbReference>
<protein>
    <submittedName>
        <fullName evidence="1">Uncharacterized protein</fullName>
    </submittedName>
</protein>
<evidence type="ECO:0000313" key="1">
    <source>
        <dbReference type="EMBL" id="KAI4368307.1"/>
    </source>
</evidence>
<comment type="caution">
    <text evidence="1">The sequence shown here is derived from an EMBL/GenBank/DDBJ whole genome shotgun (WGS) entry which is preliminary data.</text>
</comment>
<reference evidence="2" key="1">
    <citation type="journal article" date="2023" name="Front. Plant Sci.">
        <title>Chromosomal-level genome assembly of Melastoma candidum provides insights into trichome evolution.</title>
        <authorList>
            <person name="Zhong Y."/>
            <person name="Wu W."/>
            <person name="Sun C."/>
            <person name="Zou P."/>
            <person name="Liu Y."/>
            <person name="Dai S."/>
            <person name="Zhou R."/>
        </authorList>
    </citation>
    <scope>NUCLEOTIDE SEQUENCE [LARGE SCALE GENOMIC DNA]</scope>
</reference>
<dbReference type="Proteomes" id="UP001057402">
    <property type="component" value="Chromosome 5"/>
</dbReference>
<gene>
    <name evidence="1" type="ORF">MLD38_016881</name>
</gene>
<organism evidence="1 2">
    <name type="scientific">Melastoma candidum</name>
    <dbReference type="NCBI Taxonomy" id="119954"/>
    <lineage>
        <taxon>Eukaryota</taxon>
        <taxon>Viridiplantae</taxon>
        <taxon>Streptophyta</taxon>
        <taxon>Embryophyta</taxon>
        <taxon>Tracheophyta</taxon>
        <taxon>Spermatophyta</taxon>
        <taxon>Magnoliopsida</taxon>
        <taxon>eudicotyledons</taxon>
        <taxon>Gunneridae</taxon>
        <taxon>Pentapetalae</taxon>
        <taxon>rosids</taxon>
        <taxon>malvids</taxon>
        <taxon>Myrtales</taxon>
        <taxon>Melastomataceae</taxon>
        <taxon>Melastomatoideae</taxon>
        <taxon>Melastomateae</taxon>
        <taxon>Melastoma</taxon>
    </lineage>
</organism>
<evidence type="ECO:0000313" key="2">
    <source>
        <dbReference type="Proteomes" id="UP001057402"/>
    </source>
</evidence>